<evidence type="ECO:0000313" key="2">
    <source>
        <dbReference type="EMBL" id="KAK7272807.1"/>
    </source>
</evidence>
<comment type="caution">
    <text evidence="2">The sequence shown here is derived from an EMBL/GenBank/DDBJ whole genome shotgun (WGS) entry which is preliminary data.</text>
</comment>
<dbReference type="AlphaFoldDB" id="A0AAN9FAC3"/>
<protein>
    <recommendedName>
        <fullName evidence="4">CASP-like protein</fullName>
    </recommendedName>
</protein>
<name>A0AAN9FAC3_CROPI</name>
<evidence type="ECO:0000313" key="3">
    <source>
        <dbReference type="Proteomes" id="UP001372338"/>
    </source>
</evidence>
<dbReference type="EMBL" id="JAYWIO010000003">
    <property type="protein sequence ID" value="KAK7272807.1"/>
    <property type="molecule type" value="Genomic_DNA"/>
</dbReference>
<accession>A0AAN9FAC3</accession>
<organism evidence="2 3">
    <name type="scientific">Crotalaria pallida</name>
    <name type="common">Smooth rattlebox</name>
    <name type="synonym">Crotalaria striata</name>
    <dbReference type="NCBI Taxonomy" id="3830"/>
    <lineage>
        <taxon>Eukaryota</taxon>
        <taxon>Viridiplantae</taxon>
        <taxon>Streptophyta</taxon>
        <taxon>Embryophyta</taxon>
        <taxon>Tracheophyta</taxon>
        <taxon>Spermatophyta</taxon>
        <taxon>Magnoliopsida</taxon>
        <taxon>eudicotyledons</taxon>
        <taxon>Gunneridae</taxon>
        <taxon>Pentapetalae</taxon>
        <taxon>rosids</taxon>
        <taxon>fabids</taxon>
        <taxon>Fabales</taxon>
        <taxon>Fabaceae</taxon>
        <taxon>Papilionoideae</taxon>
        <taxon>50 kb inversion clade</taxon>
        <taxon>genistoids sensu lato</taxon>
        <taxon>core genistoids</taxon>
        <taxon>Crotalarieae</taxon>
        <taxon>Crotalaria</taxon>
    </lineage>
</organism>
<evidence type="ECO:0000256" key="1">
    <source>
        <dbReference type="SAM" id="SignalP"/>
    </source>
</evidence>
<feature type="chain" id="PRO_5042943940" description="CASP-like protein" evidence="1">
    <location>
        <begin position="23"/>
        <end position="74"/>
    </location>
</feature>
<dbReference type="Proteomes" id="UP001372338">
    <property type="component" value="Unassembled WGS sequence"/>
</dbReference>
<keyword evidence="1" id="KW-0732">Signal</keyword>
<keyword evidence="3" id="KW-1185">Reference proteome</keyword>
<evidence type="ECO:0008006" key="4">
    <source>
        <dbReference type="Google" id="ProtNLM"/>
    </source>
</evidence>
<sequence length="74" mass="7854">MAAIVLLIVATAAAMLLITATADYVATGWYRAPELCGPFDSKVDFYSVANLSYFGRSAAMSMAMAIGLRLEATK</sequence>
<proteinExistence type="predicted"/>
<feature type="signal peptide" evidence="1">
    <location>
        <begin position="1"/>
        <end position="22"/>
    </location>
</feature>
<gene>
    <name evidence="2" type="ORF">RIF29_13847</name>
</gene>
<reference evidence="2 3" key="1">
    <citation type="submission" date="2024-01" db="EMBL/GenBank/DDBJ databases">
        <title>The genomes of 5 underutilized Papilionoideae crops provide insights into root nodulation and disease resistanc.</title>
        <authorList>
            <person name="Yuan L."/>
        </authorList>
    </citation>
    <scope>NUCLEOTIDE SEQUENCE [LARGE SCALE GENOMIC DNA]</scope>
    <source>
        <strain evidence="2">ZHUSHIDOU_FW_LH</strain>
        <tissue evidence="2">Leaf</tissue>
    </source>
</reference>